<evidence type="ECO:0000256" key="5">
    <source>
        <dbReference type="ARBA" id="ARBA00022833"/>
    </source>
</evidence>
<dbReference type="AlphaFoldDB" id="A0A8H6X351"/>
<sequence length="302" mass="33756">MSESTPSLPAPSANQPYVHISALQAGIIHLPVDLIIQGEPRVYRPCPSLSFYLAHSASERHNFIFDLGLRKNRDSYPPAALEHFGTLMPWEVPQSVEESCVKGGVKPEEVERVMLSHLHFDHIGDHTPFTKATFVLGGRGKVWLDDGYPGNPNSRVLSESTPMDRTVFLNPEDFNTSIGPFPHAMDFFGDGSVYVIDTPGHCPGHINLLVRTSADGSWMYLGGDIAHDTRLLTDPTTHIGHHAESGTPYCMHTDAAQAEIDIGRVRELVKMPRVEFLIAHDWEWYERNFERAFLPNRIVPGK</sequence>
<organism evidence="7 8">
    <name type="scientific">Mycena sanguinolenta</name>
    <dbReference type="NCBI Taxonomy" id="230812"/>
    <lineage>
        <taxon>Eukaryota</taxon>
        <taxon>Fungi</taxon>
        <taxon>Dikarya</taxon>
        <taxon>Basidiomycota</taxon>
        <taxon>Agaricomycotina</taxon>
        <taxon>Agaricomycetes</taxon>
        <taxon>Agaricomycetidae</taxon>
        <taxon>Agaricales</taxon>
        <taxon>Marasmiineae</taxon>
        <taxon>Mycenaceae</taxon>
        <taxon>Mycena</taxon>
    </lineage>
</organism>
<keyword evidence="8" id="KW-1185">Reference proteome</keyword>
<accession>A0A8H6X351</accession>
<dbReference type="GO" id="GO:0016787">
    <property type="term" value="F:hydrolase activity"/>
    <property type="evidence" value="ECO:0007669"/>
    <property type="project" value="UniProtKB-KW"/>
</dbReference>
<comment type="similarity">
    <text evidence="2">Belongs to the metallo-beta-lactamase superfamily.</text>
</comment>
<dbReference type="SUPFAM" id="SSF56281">
    <property type="entry name" value="Metallo-hydrolase/oxidoreductase"/>
    <property type="match status" value="1"/>
</dbReference>
<dbReference type="InterPro" id="IPR036866">
    <property type="entry name" value="RibonucZ/Hydroxyglut_hydro"/>
</dbReference>
<dbReference type="Gene3D" id="3.60.15.10">
    <property type="entry name" value="Ribonuclease Z/Hydroxyacylglutathione hydrolase-like"/>
    <property type="match status" value="1"/>
</dbReference>
<gene>
    <name evidence="7" type="ORF">MSAN_02423700</name>
</gene>
<evidence type="ECO:0000256" key="4">
    <source>
        <dbReference type="ARBA" id="ARBA00022801"/>
    </source>
</evidence>
<dbReference type="OrthoDB" id="10250730at2759"/>
<dbReference type="SMART" id="SM00849">
    <property type="entry name" value="Lactamase_B"/>
    <property type="match status" value="1"/>
</dbReference>
<keyword evidence="5" id="KW-0862">Zinc</keyword>
<name>A0A8H6X351_9AGAR</name>
<evidence type="ECO:0000256" key="1">
    <source>
        <dbReference type="ARBA" id="ARBA00001947"/>
    </source>
</evidence>
<dbReference type="PANTHER" id="PTHR42978">
    <property type="entry name" value="QUORUM-QUENCHING LACTONASE YTNP-RELATED-RELATED"/>
    <property type="match status" value="1"/>
</dbReference>
<comment type="cofactor">
    <cofactor evidence="1">
        <name>Zn(2+)</name>
        <dbReference type="ChEBI" id="CHEBI:29105"/>
    </cofactor>
</comment>
<dbReference type="Pfam" id="PF00753">
    <property type="entry name" value="Lactamase_B"/>
    <property type="match status" value="1"/>
</dbReference>
<dbReference type="Proteomes" id="UP000623467">
    <property type="component" value="Unassembled WGS sequence"/>
</dbReference>
<comment type="caution">
    <text evidence="7">The sequence shown here is derived from an EMBL/GenBank/DDBJ whole genome shotgun (WGS) entry which is preliminary data.</text>
</comment>
<evidence type="ECO:0000313" key="8">
    <source>
        <dbReference type="Proteomes" id="UP000623467"/>
    </source>
</evidence>
<dbReference type="InterPro" id="IPR051013">
    <property type="entry name" value="MBL_superfamily_lactonases"/>
</dbReference>
<feature type="domain" description="Metallo-beta-lactamase" evidence="6">
    <location>
        <begin position="47"/>
        <end position="280"/>
    </location>
</feature>
<proteinExistence type="inferred from homology"/>
<keyword evidence="4" id="KW-0378">Hydrolase</keyword>
<evidence type="ECO:0000256" key="3">
    <source>
        <dbReference type="ARBA" id="ARBA00022723"/>
    </source>
</evidence>
<dbReference type="InterPro" id="IPR001279">
    <property type="entry name" value="Metallo-B-lactamas"/>
</dbReference>
<protein>
    <submittedName>
        <fullName evidence="7">Lactamase-B domain-containing protein</fullName>
    </submittedName>
</protein>
<evidence type="ECO:0000259" key="6">
    <source>
        <dbReference type="SMART" id="SM00849"/>
    </source>
</evidence>
<dbReference type="PANTHER" id="PTHR42978:SF2">
    <property type="entry name" value="102 KBASES UNSTABLE REGION: FROM 1 TO 119443"/>
    <property type="match status" value="1"/>
</dbReference>
<evidence type="ECO:0000256" key="2">
    <source>
        <dbReference type="ARBA" id="ARBA00007749"/>
    </source>
</evidence>
<evidence type="ECO:0000313" key="7">
    <source>
        <dbReference type="EMBL" id="KAF7333290.1"/>
    </source>
</evidence>
<keyword evidence="3" id="KW-0479">Metal-binding</keyword>
<dbReference type="EMBL" id="JACAZH010000056">
    <property type="protein sequence ID" value="KAF7333290.1"/>
    <property type="molecule type" value="Genomic_DNA"/>
</dbReference>
<dbReference type="GO" id="GO:0046872">
    <property type="term" value="F:metal ion binding"/>
    <property type="evidence" value="ECO:0007669"/>
    <property type="project" value="UniProtKB-KW"/>
</dbReference>
<reference evidence="7" key="1">
    <citation type="submission" date="2020-05" db="EMBL/GenBank/DDBJ databases">
        <title>Mycena genomes resolve the evolution of fungal bioluminescence.</title>
        <authorList>
            <person name="Tsai I.J."/>
        </authorList>
    </citation>
    <scope>NUCLEOTIDE SEQUENCE</scope>
    <source>
        <strain evidence="7">160909Yilan</strain>
    </source>
</reference>
<dbReference type="CDD" id="cd07730">
    <property type="entry name" value="metallo-hydrolase-like_MBL-fold"/>
    <property type="match status" value="1"/>
</dbReference>